<evidence type="ECO:0000313" key="2">
    <source>
        <dbReference type="Proteomes" id="UP001304461"/>
    </source>
</evidence>
<evidence type="ECO:0000313" key="1">
    <source>
        <dbReference type="EMBL" id="MEA5391633.1"/>
    </source>
</evidence>
<dbReference type="SUPFAM" id="SSF53756">
    <property type="entry name" value="UDP-Glycosyltransferase/glycogen phosphorylase"/>
    <property type="match status" value="1"/>
</dbReference>
<name>A0ABU5RV84_9CYAN</name>
<gene>
    <name evidence="1" type="ORF">VB738_10230</name>
</gene>
<dbReference type="Proteomes" id="UP001304461">
    <property type="component" value="Unassembled WGS sequence"/>
</dbReference>
<dbReference type="RefSeq" id="WP_323305649.1">
    <property type="nucleotide sequence ID" value="NZ_JAYGHX010000005.1"/>
</dbReference>
<protein>
    <recommendedName>
        <fullName evidence="3">Glycosyltransferase</fullName>
    </recommendedName>
</protein>
<dbReference type="Gene3D" id="3.40.50.2000">
    <property type="entry name" value="Glycogen Phosphorylase B"/>
    <property type="match status" value="3"/>
</dbReference>
<organism evidence="1 2">
    <name type="scientific">Cyanobium gracile UHCC 0139</name>
    <dbReference type="NCBI Taxonomy" id="3110308"/>
    <lineage>
        <taxon>Bacteria</taxon>
        <taxon>Bacillati</taxon>
        <taxon>Cyanobacteriota</taxon>
        <taxon>Cyanophyceae</taxon>
        <taxon>Synechococcales</taxon>
        <taxon>Prochlorococcaceae</taxon>
        <taxon>Cyanobium</taxon>
    </lineage>
</organism>
<dbReference type="EMBL" id="JAYGHX010000005">
    <property type="protein sequence ID" value="MEA5391633.1"/>
    <property type="molecule type" value="Genomic_DNA"/>
</dbReference>
<proteinExistence type="predicted"/>
<keyword evidence="2" id="KW-1185">Reference proteome</keyword>
<accession>A0ABU5RV84</accession>
<evidence type="ECO:0008006" key="3">
    <source>
        <dbReference type="Google" id="ProtNLM"/>
    </source>
</evidence>
<sequence>MTGPSSPRPIAAHFLLVPELLHSPPNEAIISALLENGYDVHVFAPGPCGSTAPYGERVSTHPVAYSMRWLLAQAWRPHWRRYACFSGTTEDPIALVGVLARLHRRPSFILGDEIRAGSYRGPRSERWKRLCLQAYRRAHFTIVNDTHRVDLVRDYAGLPPAQPVLVYPGCFRHPPERDPHLRRELRQRWGLAPDALTLAISGGFNLTAGADWLLDALHEDPALCAVIQPLGVDPLALYLLRRLSLGGRLHIETERLSWQEAWRSAVGYDIGLAVYTNPAPQFQAMGVSSNRLCMYLAMGVPVICSRQPSFQFVEDFGCGVMVDDGAGFLAAAHHLGADLEARREDCARCFHDHIRPRERYRGLVEAIDALGRP</sequence>
<comment type="caution">
    <text evidence="1">The sequence shown here is derived from an EMBL/GenBank/DDBJ whole genome shotgun (WGS) entry which is preliminary data.</text>
</comment>
<reference evidence="1 2" key="1">
    <citation type="submission" date="2023-12" db="EMBL/GenBank/DDBJ databases">
        <title>Baltic Sea Cyanobacteria.</title>
        <authorList>
            <person name="Delbaje E."/>
            <person name="Fewer D.P."/>
            <person name="Shishido T.K."/>
        </authorList>
    </citation>
    <scope>NUCLEOTIDE SEQUENCE [LARGE SCALE GENOMIC DNA]</scope>
    <source>
        <strain evidence="1 2">UHCC 0139</strain>
    </source>
</reference>